<keyword evidence="7" id="KW-0788">Thiol protease</keyword>
<dbReference type="GO" id="GO:0005634">
    <property type="term" value="C:nucleus"/>
    <property type="evidence" value="ECO:0007669"/>
    <property type="project" value="TreeGrafter"/>
</dbReference>
<evidence type="ECO:0000256" key="6">
    <source>
        <dbReference type="ARBA" id="ARBA00022801"/>
    </source>
</evidence>
<accession>A0A7R9JBF2</accession>
<dbReference type="PROSITE" id="PS50235">
    <property type="entry name" value="USP_3"/>
    <property type="match status" value="1"/>
</dbReference>
<keyword evidence="4" id="KW-0645">Protease</keyword>
<dbReference type="Pfam" id="PF00443">
    <property type="entry name" value="UCH"/>
    <property type="match status" value="1"/>
</dbReference>
<name>A0A7R9JBF2_TIMCA</name>
<evidence type="ECO:0000259" key="9">
    <source>
        <dbReference type="PROSITE" id="PS50235"/>
    </source>
</evidence>
<evidence type="ECO:0000313" key="10">
    <source>
        <dbReference type="EMBL" id="CAD7576072.1"/>
    </source>
</evidence>
<dbReference type="Gene3D" id="3.90.70.10">
    <property type="entry name" value="Cysteine proteinases"/>
    <property type="match status" value="1"/>
</dbReference>
<feature type="domain" description="USP" evidence="9">
    <location>
        <begin position="116"/>
        <end position="309"/>
    </location>
</feature>
<protein>
    <recommendedName>
        <fullName evidence="3">ubiquitinyl hydrolase 1</fullName>
        <ecNumber evidence="3">3.4.19.12</ecNumber>
    </recommendedName>
</protein>
<dbReference type="PANTHER" id="PTHR24006">
    <property type="entry name" value="UBIQUITIN CARBOXYL-TERMINAL HYDROLASE"/>
    <property type="match status" value="1"/>
</dbReference>
<reference evidence="10" key="1">
    <citation type="submission" date="2020-11" db="EMBL/GenBank/DDBJ databases">
        <authorList>
            <person name="Tran Van P."/>
        </authorList>
    </citation>
    <scope>NUCLEOTIDE SEQUENCE</scope>
</reference>
<keyword evidence="5" id="KW-0833">Ubl conjugation pathway</keyword>
<keyword evidence="8" id="KW-0812">Transmembrane</keyword>
<dbReference type="GO" id="GO:0006508">
    <property type="term" value="P:proteolysis"/>
    <property type="evidence" value="ECO:0007669"/>
    <property type="project" value="UniProtKB-KW"/>
</dbReference>
<dbReference type="InterPro" id="IPR028889">
    <property type="entry name" value="USP"/>
</dbReference>
<gene>
    <name evidence="10" type="ORF">TCMB3V08_LOCUS8648</name>
</gene>
<evidence type="ECO:0000256" key="5">
    <source>
        <dbReference type="ARBA" id="ARBA00022786"/>
    </source>
</evidence>
<dbReference type="InterPro" id="IPR001394">
    <property type="entry name" value="Peptidase_C19_UCH"/>
</dbReference>
<evidence type="ECO:0000256" key="1">
    <source>
        <dbReference type="ARBA" id="ARBA00000707"/>
    </source>
</evidence>
<dbReference type="InterPro" id="IPR038765">
    <property type="entry name" value="Papain-like_cys_pep_sf"/>
</dbReference>
<dbReference type="PANTHER" id="PTHR24006:SF888">
    <property type="entry name" value="UBIQUITIN CARBOXYL-TERMINAL HYDROLASE 30"/>
    <property type="match status" value="1"/>
</dbReference>
<evidence type="ECO:0000256" key="7">
    <source>
        <dbReference type="ARBA" id="ARBA00022807"/>
    </source>
</evidence>
<comment type="catalytic activity">
    <reaction evidence="1">
        <text>Thiol-dependent hydrolysis of ester, thioester, amide, peptide and isopeptide bonds formed by the C-terminal Gly of ubiquitin (a 76-residue protein attached to proteins as an intracellular targeting signal).</text>
        <dbReference type="EC" id="3.4.19.12"/>
    </reaction>
</comment>
<dbReference type="GO" id="GO:0004843">
    <property type="term" value="F:cysteine-type deubiquitinase activity"/>
    <property type="evidence" value="ECO:0007669"/>
    <property type="project" value="UniProtKB-EC"/>
</dbReference>
<keyword evidence="8" id="KW-1133">Transmembrane helix</keyword>
<evidence type="ECO:0000256" key="4">
    <source>
        <dbReference type="ARBA" id="ARBA00022670"/>
    </source>
</evidence>
<feature type="transmembrane region" description="Helical" evidence="8">
    <location>
        <begin position="82"/>
        <end position="102"/>
    </location>
</feature>
<dbReference type="EMBL" id="OE183840">
    <property type="protein sequence ID" value="CAD7576072.1"/>
    <property type="molecule type" value="Genomic_DNA"/>
</dbReference>
<organism evidence="10">
    <name type="scientific">Timema californicum</name>
    <name type="common">California timema</name>
    <name type="synonym">Walking stick</name>
    <dbReference type="NCBI Taxonomy" id="61474"/>
    <lineage>
        <taxon>Eukaryota</taxon>
        <taxon>Metazoa</taxon>
        <taxon>Ecdysozoa</taxon>
        <taxon>Arthropoda</taxon>
        <taxon>Hexapoda</taxon>
        <taxon>Insecta</taxon>
        <taxon>Pterygota</taxon>
        <taxon>Neoptera</taxon>
        <taxon>Polyneoptera</taxon>
        <taxon>Phasmatodea</taxon>
        <taxon>Timematodea</taxon>
        <taxon>Timematoidea</taxon>
        <taxon>Timematidae</taxon>
        <taxon>Timema</taxon>
    </lineage>
</organism>
<dbReference type="GO" id="GO:0016579">
    <property type="term" value="P:protein deubiquitination"/>
    <property type="evidence" value="ECO:0007669"/>
    <property type="project" value="InterPro"/>
</dbReference>
<dbReference type="EC" id="3.4.19.12" evidence="3"/>
<evidence type="ECO:0000256" key="2">
    <source>
        <dbReference type="ARBA" id="ARBA00009085"/>
    </source>
</evidence>
<sequence length="309" mass="33935">MITASYYPFGLYALSTNYANGLGIGKVELEEVNQHLRGGGVENHLGKTTPSSLDRDSNFDLLVLSSRAQHNKRVLTMFDDNIVLFATLVIGAATLGIFVLWGPDLFLPRRKRGQVVGLVNLGHTCFLNTLLQALASCPQYIDWLQHNNKGGNLTTSLHHVLQIVNGSDKDAEDPFTPSHLIRVLSKHGWVISSGQQDAHELFQVIMETLEEEMQEGSTESKTTFCSVNHGCPKISGSQRSSDTRNVMLISSFCMVRGYLARSRSTDMALVISSSNYCGCGTRRKGLSPGQTNSITIRILSFEEAVGAKR</sequence>
<evidence type="ECO:0000256" key="8">
    <source>
        <dbReference type="SAM" id="Phobius"/>
    </source>
</evidence>
<proteinExistence type="inferred from homology"/>
<comment type="similarity">
    <text evidence="2">Belongs to the peptidase C19 family.</text>
</comment>
<keyword evidence="6" id="KW-0378">Hydrolase</keyword>
<dbReference type="SUPFAM" id="SSF54001">
    <property type="entry name" value="Cysteine proteinases"/>
    <property type="match status" value="1"/>
</dbReference>
<dbReference type="GO" id="GO:0005829">
    <property type="term" value="C:cytosol"/>
    <property type="evidence" value="ECO:0007669"/>
    <property type="project" value="TreeGrafter"/>
</dbReference>
<keyword evidence="8" id="KW-0472">Membrane</keyword>
<dbReference type="InterPro" id="IPR050164">
    <property type="entry name" value="Peptidase_C19"/>
</dbReference>
<dbReference type="AlphaFoldDB" id="A0A7R9JBF2"/>
<evidence type="ECO:0000256" key="3">
    <source>
        <dbReference type="ARBA" id="ARBA00012759"/>
    </source>
</evidence>